<feature type="domain" description="Gfo/Idh/MocA-like oxidoreductase N-terminal" evidence="2">
    <location>
        <begin position="6"/>
        <end position="124"/>
    </location>
</feature>
<dbReference type="InterPro" id="IPR000683">
    <property type="entry name" value="Gfo/Idh/MocA-like_OxRdtase_N"/>
</dbReference>
<evidence type="ECO:0000313" key="4">
    <source>
        <dbReference type="EMBL" id="GID56960.1"/>
    </source>
</evidence>
<comment type="caution">
    <text evidence="4">The sequence shown here is derived from an EMBL/GenBank/DDBJ whole genome shotgun (WGS) entry which is preliminary data.</text>
</comment>
<dbReference type="Gene3D" id="3.40.50.720">
    <property type="entry name" value="NAD(P)-binding Rossmann-like Domain"/>
    <property type="match status" value="1"/>
</dbReference>
<dbReference type="Pfam" id="PF22685">
    <property type="entry name" value="Gal80p_C-like"/>
    <property type="match status" value="1"/>
</dbReference>
<dbReference type="InterPro" id="IPR055080">
    <property type="entry name" value="Gal80p-like_C"/>
</dbReference>
<dbReference type="RefSeq" id="WP_203799042.1">
    <property type="nucleotide sequence ID" value="NZ_BAAAQE010000094.1"/>
</dbReference>
<dbReference type="EMBL" id="BOMG01000064">
    <property type="protein sequence ID" value="GID56960.1"/>
    <property type="molecule type" value="Genomic_DNA"/>
</dbReference>
<dbReference type="Gene3D" id="3.30.360.10">
    <property type="entry name" value="Dihydrodipicolinate Reductase, domain 2"/>
    <property type="match status" value="1"/>
</dbReference>
<dbReference type="SUPFAM" id="SSF55347">
    <property type="entry name" value="Glyceraldehyde-3-phosphate dehydrogenase-like, C-terminal domain"/>
    <property type="match status" value="1"/>
</dbReference>
<evidence type="ECO:0000256" key="1">
    <source>
        <dbReference type="ARBA" id="ARBA00023002"/>
    </source>
</evidence>
<accession>A0ABQ3XEP5</accession>
<dbReference type="InterPro" id="IPR050463">
    <property type="entry name" value="Gfo/Idh/MocA_oxidrdct_glycsds"/>
</dbReference>
<dbReference type="InterPro" id="IPR036291">
    <property type="entry name" value="NAD(P)-bd_dom_sf"/>
</dbReference>
<evidence type="ECO:0000259" key="2">
    <source>
        <dbReference type="Pfam" id="PF01408"/>
    </source>
</evidence>
<dbReference type="Proteomes" id="UP000612282">
    <property type="component" value="Unassembled WGS sequence"/>
</dbReference>
<name>A0ABQ3XEP5_9ACTN</name>
<dbReference type="Pfam" id="PF01408">
    <property type="entry name" value="GFO_IDH_MocA"/>
    <property type="match status" value="1"/>
</dbReference>
<reference evidence="4 5" key="1">
    <citation type="submission" date="2021-01" db="EMBL/GenBank/DDBJ databases">
        <title>Whole genome shotgun sequence of Actinoplanes couchii NBRC 106145.</title>
        <authorList>
            <person name="Komaki H."/>
            <person name="Tamura T."/>
        </authorList>
    </citation>
    <scope>NUCLEOTIDE SEQUENCE [LARGE SCALE GENOMIC DNA]</scope>
    <source>
        <strain evidence="4 5">NBRC 106145</strain>
    </source>
</reference>
<sequence>MSDNRLRVGVIGADTRASWAGVSHIPAIRGLDTLTLAAVATRREDSAREAAGAFEAGHWFDDPYAMIRSDLVDVVTIAVRVPAHRDLVRAALAAGKAVYCEAPLGVSLAETLDLASAAGSGANVVGLQGRFNPSVRRAAQLIGEGAIGRPLNARVVSTSAGFGPVTASPYGYFEKAESGANLLTITTGHTLDIVEALLGDLTEIDARAETLWPRPLLADTGEQIDREVPDHVDVLARTTSGVVVAVDVVGGVAPDDATFRFELRGTDGWLTLTGGTLFGVQGGDLTLTSSAVFEAPDDPVAKGVSGPAINVGELYARLAADLRTGTRTAPGFGHAAHNARLLAAVTRAATSGQRVEVASS</sequence>
<protein>
    <submittedName>
        <fullName evidence="4">Oxidoreductase</fullName>
    </submittedName>
</protein>
<dbReference type="PANTHER" id="PTHR43818:SF11">
    <property type="entry name" value="BCDNA.GH03377"/>
    <property type="match status" value="1"/>
</dbReference>
<keyword evidence="5" id="KW-1185">Reference proteome</keyword>
<feature type="domain" description="Gal80p-like C-terminal" evidence="3">
    <location>
        <begin position="133"/>
        <end position="274"/>
    </location>
</feature>
<evidence type="ECO:0000259" key="3">
    <source>
        <dbReference type="Pfam" id="PF22685"/>
    </source>
</evidence>
<organism evidence="4 5">
    <name type="scientific">Actinoplanes couchii</name>
    <dbReference type="NCBI Taxonomy" id="403638"/>
    <lineage>
        <taxon>Bacteria</taxon>
        <taxon>Bacillati</taxon>
        <taxon>Actinomycetota</taxon>
        <taxon>Actinomycetes</taxon>
        <taxon>Micromonosporales</taxon>
        <taxon>Micromonosporaceae</taxon>
        <taxon>Actinoplanes</taxon>
    </lineage>
</organism>
<evidence type="ECO:0000313" key="5">
    <source>
        <dbReference type="Proteomes" id="UP000612282"/>
    </source>
</evidence>
<dbReference type="SUPFAM" id="SSF51735">
    <property type="entry name" value="NAD(P)-binding Rossmann-fold domains"/>
    <property type="match status" value="1"/>
</dbReference>
<dbReference type="PANTHER" id="PTHR43818">
    <property type="entry name" value="BCDNA.GH03377"/>
    <property type="match status" value="1"/>
</dbReference>
<proteinExistence type="predicted"/>
<gene>
    <name evidence="4" type="ORF">Aco03nite_053640</name>
</gene>
<keyword evidence="1" id="KW-0560">Oxidoreductase</keyword>